<dbReference type="InterPro" id="IPR041908">
    <property type="entry name" value="CtsR_C_sf"/>
</dbReference>
<feature type="domain" description="CtsR N-terminal HTH" evidence="1">
    <location>
        <begin position="5"/>
        <end position="73"/>
    </location>
</feature>
<dbReference type="InterPro" id="IPR041902">
    <property type="entry name" value="CtsR_N_sf"/>
</dbReference>
<sequence length="160" mass="18648">MSSKNMTDIIEAYLLQLLQVQSVIEIRRAELAQRFEVVPSQINYVLRTRFSTHRGYLVDSKRGGNGYIKITRIDENDRAYQLVAVLKMIPSQITVQASQELLQIIQEMQLMSQREVELISTLFRPASLNRVSAEEGDQLRAHLMRELIERLRFEIIQEVE</sequence>
<evidence type="ECO:0000313" key="3">
    <source>
        <dbReference type="EMBL" id="QNT64539.1"/>
    </source>
</evidence>
<keyword evidence="4" id="KW-1185">Reference proteome</keyword>
<dbReference type="Gene3D" id="3.30.56.130">
    <property type="entry name" value="Transcriptional regulator CtsR, winged HTH domain"/>
    <property type="match status" value="1"/>
</dbReference>
<accession>A0A7H1MM53</accession>
<dbReference type="Pfam" id="PF05848">
    <property type="entry name" value="CtsR"/>
    <property type="match status" value="1"/>
</dbReference>
<dbReference type="Proteomes" id="UP000516446">
    <property type="component" value="Chromosome"/>
</dbReference>
<evidence type="ECO:0000313" key="4">
    <source>
        <dbReference type="Proteomes" id="UP000516446"/>
    </source>
</evidence>
<evidence type="ECO:0000259" key="1">
    <source>
        <dbReference type="Pfam" id="PF05848"/>
    </source>
</evidence>
<protein>
    <submittedName>
        <fullName evidence="3">CtsR family transcriptional regulator</fullName>
    </submittedName>
</protein>
<dbReference type="Gene3D" id="1.10.1200.150">
    <property type="entry name" value="Transcriptional regulator CtsR, C-terminal domain"/>
    <property type="match status" value="1"/>
</dbReference>
<dbReference type="Pfam" id="PF17727">
    <property type="entry name" value="CtsR_C"/>
    <property type="match status" value="1"/>
</dbReference>
<gene>
    <name evidence="3" type="ORF">FY536_04345</name>
</gene>
<organism evidence="3 4">
    <name type="scientific">Weissella koreensis</name>
    <dbReference type="NCBI Taxonomy" id="165096"/>
    <lineage>
        <taxon>Bacteria</taxon>
        <taxon>Bacillati</taxon>
        <taxon>Bacillota</taxon>
        <taxon>Bacilli</taxon>
        <taxon>Lactobacillales</taxon>
        <taxon>Lactobacillaceae</taxon>
        <taxon>Weissella</taxon>
    </lineage>
</organism>
<dbReference type="InterPro" id="IPR041473">
    <property type="entry name" value="CtsR_C"/>
</dbReference>
<feature type="domain" description="CtsR C-terminal dimerization" evidence="2">
    <location>
        <begin position="82"/>
        <end position="148"/>
    </location>
</feature>
<dbReference type="InterPro" id="IPR040465">
    <property type="entry name" value="CtsR_N"/>
</dbReference>
<name>A0A7H1MM53_9LACO</name>
<dbReference type="EMBL" id="CP043431">
    <property type="protein sequence ID" value="QNT64539.1"/>
    <property type="molecule type" value="Genomic_DNA"/>
</dbReference>
<proteinExistence type="predicted"/>
<dbReference type="RefSeq" id="WP_006844868.1">
    <property type="nucleotide sequence ID" value="NZ_CP026847.1"/>
</dbReference>
<reference evidence="3 4" key="1">
    <citation type="submission" date="2019-08" db="EMBL/GenBank/DDBJ databases">
        <authorList>
            <person name="Chang H.C."/>
            <person name="Mun S.Y."/>
        </authorList>
    </citation>
    <scope>NUCLEOTIDE SEQUENCE [LARGE SCALE GENOMIC DNA]</scope>
    <source>
        <strain evidence="3 4">SK</strain>
    </source>
</reference>
<dbReference type="AlphaFoldDB" id="A0A7H1MM53"/>
<evidence type="ECO:0000259" key="2">
    <source>
        <dbReference type="Pfam" id="PF17727"/>
    </source>
</evidence>